<dbReference type="GO" id="GO:0022627">
    <property type="term" value="C:cytosolic small ribosomal subunit"/>
    <property type="evidence" value="ECO:0007669"/>
    <property type="project" value="TreeGrafter"/>
</dbReference>
<dbReference type="Gene3D" id="3.30.160.100">
    <property type="entry name" value="Ribosome hibernation promotion factor-like"/>
    <property type="match status" value="1"/>
</dbReference>
<dbReference type="CDD" id="cd00552">
    <property type="entry name" value="RaiA"/>
    <property type="match status" value="1"/>
</dbReference>
<dbReference type="InterPro" id="IPR036567">
    <property type="entry name" value="RHF-like"/>
</dbReference>
<gene>
    <name evidence="2" type="ORF">OMES3154_00541</name>
</gene>
<dbReference type="EMBL" id="CABWIB010000001">
    <property type="protein sequence ID" value="VWL85258.1"/>
    <property type="molecule type" value="Genomic_DNA"/>
</dbReference>
<dbReference type="SUPFAM" id="SSF69754">
    <property type="entry name" value="Ribosome binding protein Y (YfiA homologue)"/>
    <property type="match status" value="1"/>
</dbReference>
<evidence type="ECO:0000313" key="2">
    <source>
        <dbReference type="EMBL" id="VWL85258.1"/>
    </source>
</evidence>
<dbReference type="Pfam" id="PF02482">
    <property type="entry name" value="Ribosomal_S30AE"/>
    <property type="match status" value="1"/>
</dbReference>
<reference evidence="2 3" key="1">
    <citation type="submission" date="2019-10" db="EMBL/GenBank/DDBJ databases">
        <authorList>
            <person name="Blom J."/>
        </authorList>
    </citation>
    <scope>NUCLEOTIDE SEQUENCE [LARGE SCALE GENOMIC DNA]</scope>
    <source>
        <strain evidence="2 3">ES3154-GLU</strain>
    </source>
</reference>
<dbReference type="AlphaFoldDB" id="A0A6I8MAB8"/>
<organism evidence="2 3">
    <name type="scientific">Oceanivirga miroungae</name>
    <dbReference type="NCBI Taxonomy" id="1130046"/>
    <lineage>
        <taxon>Bacteria</taxon>
        <taxon>Fusobacteriati</taxon>
        <taxon>Fusobacteriota</taxon>
        <taxon>Fusobacteriia</taxon>
        <taxon>Fusobacteriales</taxon>
        <taxon>Leptotrichiaceae</taxon>
        <taxon>Oceanivirga</taxon>
    </lineage>
</organism>
<keyword evidence="2" id="KW-0687">Ribonucleoprotein</keyword>
<evidence type="ECO:0000313" key="3">
    <source>
        <dbReference type="Proteomes" id="UP000419017"/>
    </source>
</evidence>
<evidence type="ECO:0000256" key="1">
    <source>
        <dbReference type="ARBA" id="ARBA00022845"/>
    </source>
</evidence>
<keyword evidence="1" id="KW-0810">Translation regulation</keyword>
<dbReference type="InterPro" id="IPR050574">
    <property type="entry name" value="HPF/YfiA_ribosome-assoc"/>
</dbReference>
<dbReference type="RefSeq" id="WP_156683266.1">
    <property type="nucleotide sequence ID" value="NZ_CABWIB010000001.1"/>
</dbReference>
<proteinExistence type="predicted"/>
<dbReference type="Proteomes" id="UP000419017">
    <property type="component" value="Unassembled WGS sequence"/>
</dbReference>
<keyword evidence="3" id="KW-1185">Reference proteome</keyword>
<accession>A0A6I8MAB8</accession>
<dbReference type="NCBIfam" id="TIGR00741">
    <property type="entry name" value="yfiA"/>
    <property type="match status" value="1"/>
</dbReference>
<dbReference type="PANTHER" id="PTHR33231">
    <property type="entry name" value="30S RIBOSOMAL PROTEIN"/>
    <property type="match status" value="1"/>
</dbReference>
<dbReference type="InterPro" id="IPR003489">
    <property type="entry name" value="RHF/RaiA"/>
</dbReference>
<protein>
    <submittedName>
        <fullName evidence="2">Sigma 54 modulation protein/30S ribosomal protein S30EA</fullName>
    </submittedName>
</protein>
<name>A0A6I8MAB8_9FUSO</name>
<dbReference type="GO" id="GO:0045900">
    <property type="term" value="P:negative regulation of translational elongation"/>
    <property type="evidence" value="ECO:0007669"/>
    <property type="project" value="TreeGrafter"/>
</dbReference>
<sequence length="95" mass="10952">MKIIISGKHIDLTEAIKSYINEKISKIEKYEEEISEVDVVIEVDKDVQKVTATAYLAGKTLRAEDENKDLYTAIDKLSDKLNTQVRKYKEIHSKH</sequence>
<dbReference type="GO" id="GO:0043024">
    <property type="term" value="F:ribosomal small subunit binding"/>
    <property type="evidence" value="ECO:0007669"/>
    <property type="project" value="TreeGrafter"/>
</dbReference>
<dbReference type="PANTHER" id="PTHR33231:SF1">
    <property type="entry name" value="30S RIBOSOMAL PROTEIN"/>
    <property type="match status" value="1"/>
</dbReference>
<keyword evidence="2" id="KW-0689">Ribosomal protein</keyword>